<dbReference type="EMBL" id="KZ505777">
    <property type="protein sequence ID" value="PKU45141.1"/>
    <property type="molecule type" value="Genomic_DNA"/>
</dbReference>
<name>A0A2I0UGH1_LIMLA</name>
<reference evidence="2" key="1">
    <citation type="submission" date="2017-11" db="EMBL/GenBank/DDBJ databases">
        <authorList>
            <person name="Lima N.C."/>
            <person name="Parody-Merino A.M."/>
            <person name="Battley P.F."/>
            <person name="Fidler A.E."/>
            <person name="Prosdocimi F."/>
        </authorList>
    </citation>
    <scope>NUCLEOTIDE SEQUENCE [LARGE SCALE GENOMIC DNA]</scope>
</reference>
<evidence type="ECO:0000313" key="1">
    <source>
        <dbReference type="EMBL" id="PKU45141.1"/>
    </source>
</evidence>
<proteinExistence type="predicted"/>
<accession>A0A2I0UGH1</accession>
<organism evidence="1 2">
    <name type="scientific">Limosa lapponica baueri</name>
    <dbReference type="NCBI Taxonomy" id="1758121"/>
    <lineage>
        <taxon>Eukaryota</taxon>
        <taxon>Metazoa</taxon>
        <taxon>Chordata</taxon>
        <taxon>Craniata</taxon>
        <taxon>Vertebrata</taxon>
        <taxon>Euteleostomi</taxon>
        <taxon>Archelosauria</taxon>
        <taxon>Archosauria</taxon>
        <taxon>Dinosauria</taxon>
        <taxon>Saurischia</taxon>
        <taxon>Theropoda</taxon>
        <taxon>Coelurosauria</taxon>
        <taxon>Aves</taxon>
        <taxon>Neognathae</taxon>
        <taxon>Neoaves</taxon>
        <taxon>Charadriiformes</taxon>
        <taxon>Scolopacidae</taxon>
        <taxon>Limosa</taxon>
    </lineage>
</organism>
<evidence type="ECO:0000313" key="2">
    <source>
        <dbReference type="Proteomes" id="UP000233556"/>
    </source>
</evidence>
<reference evidence="2" key="2">
    <citation type="submission" date="2017-12" db="EMBL/GenBank/DDBJ databases">
        <title>Genome sequence of the Bar-tailed Godwit (Limosa lapponica baueri).</title>
        <authorList>
            <person name="Lima N.C.B."/>
            <person name="Parody-Merino A.M."/>
            <person name="Battley P.F."/>
            <person name="Fidler A.E."/>
            <person name="Prosdocimi F."/>
        </authorList>
    </citation>
    <scope>NUCLEOTIDE SEQUENCE [LARGE SCALE GENOMIC DNA]</scope>
</reference>
<gene>
    <name evidence="1" type="ORF">llap_4546</name>
</gene>
<keyword evidence="2" id="KW-1185">Reference proteome</keyword>
<sequence>MELNGTGHTMINVMLLQGAPSARNWKEENLNFNIAVALVHITVEHLTQGDEIFGYDFVSGRDPSLLNDTMLESRKNFSECVLVKDPRHQVKELQQEVSRLCSISGDEKEIDWILSETWRQEEPEPPAVLEEGQVESVLIGLQRRDSSDGEGRKFVTFGNGRKAPAFPEDLQLQNIFSPLVVDEWLGALCNEALELGKPETRGSTRREQW</sequence>
<dbReference type="AlphaFoldDB" id="A0A2I0UGH1"/>
<dbReference type="Proteomes" id="UP000233556">
    <property type="component" value="Unassembled WGS sequence"/>
</dbReference>
<protein>
    <submittedName>
        <fullName evidence="1">Uncharacterized protein</fullName>
    </submittedName>
</protein>